<organism evidence="3 4">
    <name type="scientific">Stieleria magnilauensis</name>
    <dbReference type="NCBI Taxonomy" id="2527963"/>
    <lineage>
        <taxon>Bacteria</taxon>
        <taxon>Pseudomonadati</taxon>
        <taxon>Planctomycetota</taxon>
        <taxon>Planctomycetia</taxon>
        <taxon>Pirellulales</taxon>
        <taxon>Pirellulaceae</taxon>
        <taxon>Stieleria</taxon>
    </lineage>
</organism>
<dbReference type="PANTHER" id="PTHR35889:SF3">
    <property type="entry name" value="F-BOX DOMAIN-CONTAINING PROTEIN"/>
    <property type="match status" value="1"/>
</dbReference>
<evidence type="ECO:0008006" key="5">
    <source>
        <dbReference type="Google" id="ProtNLM"/>
    </source>
</evidence>
<reference evidence="3 4" key="1">
    <citation type="submission" date="2019-02" db="EMBL/GenBank/DDBJ databases">
        <title>Deep-cultivation of Planctomycetes and their phenomic and genomic characterization uncovers novel biology.</title>
        <authorList>
            <person name="Wiegand S."/>
            <person name="Jogler M."/>
            <person name="Boedeker C."/>
            <person name="Pinto D."/>
            <person name="Vollmers J."/>
            <person name="Rivas-Marin E."/>
            <person name="Kohn T."/>
            <person name="Peeters S.H."/>
            <person name="Heuer A."/>
            <person name="Rast P."/>
            <person name="Oberbeckmann S."/>
            <person name="Bunk B."/>
            <person name="Jeske O."/>
            <person name="Meyerdierks A."/>
            <person name="Storesund J.E."/>
            <person name="Kallscheuer N."/>
            <person name="Luecker S."/>
            <person name="Lage O.M."/>
            <person name="Pohl T."/>
            <person name="Merkel B.J."/>
            <person name="Hornburger P."/>
            <person name="Mueller R.-W."/>
            <person name="Bruemmer F."/>
            <person name="Labrenz M."/>
            <person name="Spormann A.M."/>
            <person name="Op den Camp H."/>
            <person name="Overmann J."/>
            <person name="Amann R."/>
            <person name="Jetten M.S.M."/>
            <person name="Mascher T."/>
            <person name="Medema M.H."/>
            <person name="Devos D.P."/>
            <person name="Kaster A.-K."/>
            <person name="Ovreas L."/>
            <person name="Rohde M."/>
            <person name="Galperin M.Y."/>
            <person name="Jogler C."/>
        </authorList>
    </citation>
    <scope>NUCLEOTIDE SEQUENCE [LARGE SCALE GENOMIC DNA]</scope>
    <source>
        <strain evidence="3 4">TBK1r</strain>
    </source>
</reference>
<accession>A0ABX5XKQ5</accession>
<name>A0ABX5XKQ5_9BACT</name>
<keyword evidence="4" id="KW-1185">Reference proteome</keyword>
<evidence type="ECO:0000259" key="2">
    <source>
        <dbReference type="Pfam" id="PF07587"/>
    </source>
</evidence>
<feature type="domain" description="DUF1553" evidence="2">
    <location>
        <begin position="454"/>
        <end position="675"/>
    </location>
</feature>
<dbReference type="PANTHER" id="PTHR35889">
    <property type="entry name" value="CYCLOINULO-OLIGOSACCHARIDE FRUCTANOTRANSFERASE-RELATED"/>
    <property type="match status" value="1"/>
</dbReference>
<evidence type="ECO:0000259" key="1">
    <source>
        <dbReference type="Pfam" id="PF07583"/>
    </source>
</evidence>
<gene>
    <name evidence="3" type="ORF">TBK1r_13510</name>
</gene>
<sequence length="717" mass="79802">MMAFVLCAGGASQWAWGERPNEAIDFDTQVVPILTRYGCNAGACHGAAIGRGGFKLSLFGSRAADDQLAIVQELEGRRVNLYQPQQSLLLRKATETMEHGGGERFDDASPVYALLEQWIAQGGKRLQRRQLADVRVTPSNVLLENVQDSVTVSVIARFDDGSTQDVTDVTTLTSDDSESVSIDRDANRLTVHRRGEHIVIARYLDRVHAIRLGIPLGTKELESSPDGGAQSVVDRWIDQKLRQLRIPASPRADDHEFARRVWLDLTGHLPSVGQLDAFVADQADDKRKRLIDRLLNTDQFAAYWALKWANLLGIDSKSLQPEGSQAYHGWLTDSFRQDSPWNASALAMLTANGDGYVEGSVNFLRSGNGPDGLAELATRVFMGVRLRCANCHDHPLDHWTQDDYHGLAAIFAKLKRGRVVSTSTRGEVTHPVTGQPAMARIPGTRDLSTDEDGRGEFARWVTAPSNPYFARAAVNRIWAQLMGRGLIDPVDDIRATNPASHPELLDALAGEFTAEGFRFRRIIRLICNSDAYGRTSQTRPGNESESVYYSHFIPRGLEAEVVAGAIADATGVDIVYGEDDQRDAIRLTDNRMASETLDILGRCDREAACETPDLSAGSLAKVLHFLNGDLLNRRLDDSQGRLTKWLQLYPDDFTLMDRLYKQTLSRPPNASERRYWTTRLELATESDGQWHDPTARQRFFADVFWGLLTSETFLTNH</sequence>
<evidence type="ECO:0000313" key="4">
    <source>
        <dbReference type="Proteomes" id="UP000318081"/>
    </source>
</evidence>
<dbReference type="InterPro" id="IPR022655">
    <property type="entry name" value="DUF1553"/>
</dbReference>
<protein>
    <recommendedName>
        <fullName evidence="5">Planctomycete cytochrome C</fullName>
    </recommendedName>
</protein>
<dbReference type="EMBL" id="CP036432">
    <property type="protein sequence ID" value="QDV82421.1"/>
    <property type="molecule type" value="Genomic_DNA"/>
</dbReference>
<evidence type="ECO:0000313" key="3">
    <source>
        <dbReference type="EMBL" id="QDV82421.1"/>
    </source>
</evidence>
<dbReference type="InterPro" id="IPR011444">
    <property type="entry name" value="DUF1549"/>
</dbReference>
<proteinExistence type="predicted"/>
<dbReference type="Proteomes" id="UP000318081">
    <property type="component" value="Chromosome"/>
</dbReference>
<feature type="domain" description="DUF1549" evidence="1">
    <location>
        <begin position="233"/>
        <end position="415"/>
    </location>
</feature>
<dbReference type="Pfam" id="PF07583">
    <property type="entry name" value="PSCyt2"/>
    <property type="match status" value="1"/>
</dbReference>
<dbReference type="Pfam" id="PF07587">
    <property type="entry name" value="PSD1"/>
    <property type="match status" value="1"/>
</dbReference>
<dbReference type="Gene3D" id="2.60.40.1080">
    <property type="match status" value="1"/>
</dbReference>